<evidence type="ECO:0000313" key="6">
    <source>
        <dbReference type="Proteomes" id="UP000320095"/>
    </source>
</evidence>
<dbReference type="PROSITE" id="PS50042">
    <property type="entry name" value="CNMP_BINDING_3"/>
    <property type="match status" value="1"/>
</dbReference>
<name>A0A502ECY3_9MYCO</name>
<dbReference type="InterPro" id="IPR050097">
    <property type="entry name" value="Ferredoxin-NADP_redctase_2"/>
</dbReference>
<dbReference type="EMBL" id="RCZG01000004">
    <property type="protein sequence ID" value="TPG34320.1"/>
    <property type="molecule type" value="Genomic_DNA"/>
</dbReference>
<reference evidence="5 6" key="1">
    <citation type="journal article" date="2019" name="Environ. Microbiol.">
        <title>Species interactions and distinct microbial communities in high Arctic permafrost affected cryosols are associated with the CH4 and CO2 gas fluxes.</title>
        <authorList>
            <person name="Altshuler I."/>
            <person name="Hamel J."/>
            <person name="Turney S."/>
            <person name="Magnuson E."/>
            <person name="Levesque R."/>
            <person name="Greer C."/>
            <person name="Whyte L.G."/>
        </authorList>
    </citation>
    <scope>NUCLEOTIDE SEQUENCE [LARGE SCALE GENOMIC DNA]</scope>
    <source>
        <strain evidence="5 6">S5.20</strain>
    </source>
</reference>
<evidence type="ECO:0000313" key="5">
    <source>
        <dbReference type="EMBL" id="TPG34320.1"/>
    </source>
</evidence>
<dbReference type="AlphaFoldDB" id="A0A502ECY3"/>
<dbReference type="CDD" id="cd00038">
    <property type="entry name" value="CAP_ED"/>
    <property type="match status" value="1"/>
</dbReference>
<dbReference type="Pfam" id="PF07992">
    <property type="entry name" value="Pyr_redox_2"/>
    <property type="match status" value="1"/>
</dbReference>
<dbReference type="InterPro" id="IPR014710">
    <property type="entry name" value="RmlC-like_jellyroll"/>
</dbReference>
<dbReference type="SUPFAM" id="SSF51905">
    <property type="entry name" value="FAD/NAD(P)-binding domain"/>
    <property type="match status" value="1"/>
</dbReference>
<dbReference type="GO" id="GO:0004791">
    <property type="term" value="F:thioredoxin-disulfide reductase (NADPH) activity"/>
    <property type="evidence" value="ECO:0007669"/>
    <property type="project" value="UniProtKB-EC"/>
</dbReference>
<keyword evidence="2" id="KW-0560">Oxidoreductase</keyword>
<evidence type="ECO:0000259" key="4">
    <source>
        <dbReference type="PROSITE" id="PS50042"/>
    </source>
</evidence>
<keyword evidence="1" id="KW-0285">Flavoprotein</keyword>
<dbReference type="Gene3D" id="2.60.120.10">
    <property type="entry name" value="Jelly Rolls"/>
    <property type="match status" value="1"/>
</dbReference>
<keyword evidence="6" id="KW-1185">Reference proteome</keyword>
<dbReference type="Pfam" id="PF00027">
    <property type="entry name" value="cNMP_binding"/>
    <property type="match status" value="1"/>
</dbReference>
<dbReference type="InterPro" id="IPR023753">
    <property type="entry name" value="FAD/NAD-binding_dom"/>
</dbReference>
<evidence type="ECO:0000256" key="2">
    <source>
        <dbReference type="ARBA" id="ARBA00023002"/>
    </source>
</evidence>
<dbReference type="SUPFAM" id="SSF51206">
    <property type="entry name" value="cAMP-binding domain-like"/>
    <property type="match status" value="1"/>
</dbReference>
<proteinExistence type="predicted"/>
<dbReference type="PANTHER" id="PTHR48105">
    <property type="entry name" value="THIOREDOXIN REDUCTASE 1-RELATED-RELATED"/>
    <property type="match status" value="1"/>
</dbReference>
<feature type="domain" description="Cyclic nucleotide-binding" evidence="4">
    <location>
        <begin position="28"/>
        <end position="131"/>
    </location>
</feature>
<gene>
    <name evidence="5" type="ORF">EAH80_12130</name>
</gene>
<dbReference type="Proteomes" id="UP000320095">
    <property type="component" value="Unassembled WGS sequence"/>
</dbReference>
<dbReference type="SMART" id="SM00100">
    <property type="entry name" value="cNMP"/>
    <property type="match status" value="1"/>
</dbReference>
<protein>
    <submittedName>
        <fullName evidence="5">FAD-dependent oxidoreductase</fullName>
    </submittedName>
</protein>
<dbReference type="InterPro" id="IPR000595">
    <property type="entry name" value="cNMP-bd_dom"/>
</dbReference>
<dbReference type="RefSeq" id="WP_140690812.1">
    <property type="nucleotide sequence ID" value="NZ_RCZG01000004.1"/>
</dbReference>
<dbReference type="Gene3D" id="3.50.50.60">
    <property type="entry name" value="FAD/NAD(P)-binding domain"/>
    <property type="match status" value="2"/>
</dbReference>
<dbReference type="PRINTS" id="PR00368">
    <property type="entry name" value="FADPNR"/>
</dbReference>
<dbReference type="PRINTS" id="PR00469">
    <property type="entry name" value="PNDRDTASEII"/>
</dbReference>
<sequence>MTDTPDPRFPLLGVEERRRALHFTSSAPRRFPAGAPLFAAGDRDSPAFLILEGTVEVTVRGTDGGDATLVEHGPGSITGEVGQLAGHPALATGRAGPRGCLAAAFDADHLRALIVGSADIGEKVMHAFVSRRTTMIGRGTGATIVGSAHTPEVQRVQRFLSRNGYPHTLLDTENDTDAGELVERLVTDDALLPLVVCPNGTVLNGPTDAEIGIALGLTPTLDPTACHDVVIVGAGPAGLATAVYAASEGLSVLIVDAHSFGGQAGASNRIENYLGFPAGITGQALTGRAFTQAQKFGAQIAIPIDVSHIQCGGPSRDRTIPITLQTSTGIALTTRAVVIATGARYRRPPIHDLARYESTAVSYWASAIEAEECRGTTALLVGGGNSAGQAAVYLAPHLEQLHVIIRGEGLHTSMSRYLVERIADLPNVHVHTRSEVVALRGPIQGYFQATVRHRSTDVLTEYGISRLFSFIGADPNTAWLSECAVAVDDHGFILTGAATSHANPVTSVDRRAPLETSVPGIFAVGDVRAGSTKRVAAAVGDGAAVVAQLHAYYATNL</sequence>
<comment type="caution">
    <text evidence="5">The sequence shown here is derived from an EMBL/GenBank/DDBJ whole genome shotgun (WGS) entry which is preliminary data.</text>
</comment>
<dbReference type="InterPro" id="IPR018490">
    <property type="entry name" value="cNMP-bd_dom_sf"/>
</dbReference>
<comment type="catalytic activity">
    <reaction evidence="3">
        <text>[thioredoxin]-dithiol + NADP(+) = [thioredoxin]-disulfide + NADPH + H(+)</text>
        <dbReference type="Rhea" id="RHEA:20345"/>
        <dbReference type="Rhea" id="RHEA-COMP:10698"/>
        <dbReference type="Rhea" id="RHEA-COMP:10700"/>
        <dbReference type="ChEBI" id="CHEBI:15378"/>
        <dbReference type="ChEBI" id="CHEBI:29950"/>
        <dbReference type="ChEBI" id="CHEBI:50058"/>
        <dbReference type="ChEBI" id="CHEBI:57783"/>
        <dbReference type="ChEBI" id="CHEBI:58349"/>
        <dbReference type="EC" id="1.8.1.9"/>
    </reaction>
</comment>
<dbReference type="InterPro" id="IPR036188">
    <property type="entry name" value="FAD/NAD-bd_sf"/>
</dbReference>
<evidence type="ECO:0000256" key="3">
    <source>
        <dbReference type="ARBA" id="ARBA00048132"/>
    </source>
</evidence>
<accession>A0A502ECY3</accession>
<evidence type="ECO:0000256" key="1">
    <source>
        <dbReference type="ARBA" id="ARBA00022630"/>
    </source>
</evidence>
<dbReference type="OrthoDB" id="109585at2"/>
<organism evidence="5 6">
    <name type="scientific">Mycolicibacterium hodleri</name>
    <dbReference type="NCBI Taxonomy" id="49897"/>
    <lineage>
        <taxon>Bacteria</taxon>
        <taxon>Bacillati</taxon>
        <taxon>Actinomycetota</taxon>
        <taxon>Actinomycetes</taxon>
        <taxon>Mycobacteriales</taxon>
        <taxon>Mycobacteriaceae</taxon>
        <taxon>Mycolicibacterium</taxon>
    </lineage>
</organism>